<evidence type="ECO:0000313" key="2">
    <source>
        <dbReference type="Proteomes" id="UP000095131"/>
    </source>
</evidence>
<dbReference type="RefSeq" id="WP_175422498.1">
    <property type="nucleotide sequence ID" value="NZ_MDCJ01000003.1"/>
</dbReference>
<gene>
    <name evidence="1" type="ORF">VSF3289_03210</name>
</gene>
<dbReference type="Proteomes" id="UP000095131">
    <property type="component" value="Unassembled WGS sequence"/>
</dbReference>
<organism evidence="1 2">
    <name type="scientific">Vibrio scophthalmi</name>
    <dbReference type="NCBI Taxonomy" id="45658"/>
    <lineage>
        <taxon>Bacteria</taxon>
        <taxon>Pseudomonadati</taxon>
        <taxon>Pseudomonadota</taxon>
        <taxon>Gammaproteobacteria</taxon>
        <taxon>Vibrionales</taxon>
        <taxon>Vibrionaceae</taxon>
        <taxon>Vibrio</taxon>
    </lineage>
</organism>
<accession>A0A1E3WJ10</accession>
<sequence>MSVTKYTQLPKINLFDLAQMPISEVFAMIGQCSIDVQENVLALRRCAVKTLRGKA</sequence>
<proteinExistence type="predicted"/>
<dbReference type="EMBL" id="MDCJ01000003">
    <property type="protein sequence ID" value="ODS09748.1"/>
    <property type="molecule type" value="Genomic_DNA"/>
</dbReference>
<protein>
    <submittedName>
        <fullName evidence="1">Uncharacterized protein</fullName>
    </submittedName>
</protein>
<dbReference type="AlphaFoldDB" id="A0A1E3WJ10"/>
<comment type="caution">
    <text evidence="1">The sequence shown here is derived from an EMBL/GenBank/DDBJ whole genome shotgun (WGS) entry which is preliminary data.</text>
</comment>
<reference evidence="1 2" key="1">
    <citation type="submission" date="2016-08" db="EMBL/GenBank/DDBJ databases">
        <title>Genome sequencing of Vibrio scophthalmi strain FP3289, an isolated from Paralichthys olivaceus.</title>
        <authorList>
            <person name="Han H.-J."/>
        </authorList>
    </citation>
    <scope>NUCLEOTIDE SEQUENCE [LARGE SCALE GENOMIC DNA]</scope>
    <source>
        <strain evidence="1 2">FP3289</strain>
    </source>
</reference>
<evidence type="ECO:0000313" key="1">
    <source>
        <dbReference type="EMBL" id="ODS09748.1"/>
    </source>
</evidence>
<name>A0A1E3WJ10_9VIBR</name>